<dbReference type="RefSeq" id="WP_305937921.1">
    <property type="nucleotide sequence ID" value="NZ_CP132191.1"/>
</dbReference>
<dbReference type="SUPFAM" id="SSF53067">
    <property type="entry name" value="Actin-like ATPase domain"/>
    <property type="match status" value="1"/>
</dbReference>
<dbReference type="EC" id="2.3.1.234" evidence="2"/>
<reference evidence="2" key="1">
    <citation type="submission" date="2023-08" db="EMBL/GenBank/DDBJ databases">
        <title>Complete genome sequence of Mycoplasma seminis 2200.</title>
        <authorList>
            <person name="Spergser J."/>
        </authorList>
    </citation>
    <scope>NUCLEOTIDE SEQUENCE [LARGE SCALE GENOMIC DNA]</scope>
    <source>
        <strain evidence="2">2200</strain>
    </source>
</reference>
<dbReference type="Gene3D" id="3.30.420.200">
    <property type="match status" value="1"/>
</dbReference>
<gene>
    <name evidence="2" type="primary">tsaB</name>
    <name evidence="2" type="ORF">Q8852_04180</name>
</gene>
<evidence type="ECO:0000259" key="1">
    <source>
        <dbReference type="Pfam" id="PF00814"/>
    </source>
</evidence>
<evidence type="ECO:0000313" key="3">
    <source>
        <dbReference type="Proteomes" id="UP001237011"/>
    </source>
</evidence>
<sequence length="186" mass="21652">MNVFLDTSSQDFVLVLFDQEFRVLDFILLKGYKKKVELITQQFAILLERNNLAIQNINALYTNVGPGFFTGIRSSLVFFRTLALLNNIKMYITTTMDLIKVQYPNTKIAYTDAQGNKLYQYEFDKYDVSNFHNCISVVENHNQTLNNINYDEMIKNFAAYKNCFRFAETMEIEALYIKLPQIGGVK</sequence>
<feature type="domain" description="Gcp-like" evidence="1">
    <location>
        <begin position="36"/>
        <end position="131"/>
    </location>
</feature>
<dbReference type="NCBIfam" id="TIGR03725">
    <property type="entry name" value="T6A_YeaZ"/>
    <property type="match status" value="1"/>
</dbReference>
<accession>A0ABY9HCT2</accession>
<keyword evidence="2" id="KW-0012">Acyltransferase</keyword>
<dbReference type="InterPro" id="IPR043129">
    <property type="entry name" value="ATPase_NBD"/>
</dbReference>
<dbReference type="GO" id="GO:0061711">
    <property type="term" value="F:tRNA N(6)-L-threonylcarbamoyladenine synthase activity"/>
    <property type="evidence" value="ECO:0007669"/>
    <property type="project" value="UniProtKB-EC"/>
</dbReference>
<proteinExistence type="predicted"/>
<name>A0ABY9HCT2_9MOLU</name>
<dbReference type="InterPro" id="IPR000905">
    <property type="entry name" value="Gcp-like_dom"/>
</dbReference>
<organism evidence="2 3">
    <name type="scientific">Mycoplasma seminis</name>
    <dbReference type="NCBI Taxonomy" id="512749"/>
    <lineage>
        <taxon>Bacteria</taxon>
        <taxon>Bacillati</taxon>
        <taxon>Mycoplasmatota</taxon>
        <taxon>Mollicutes</taxon>
        <taxon>Mycoplasmataceae</taxon>
        <taxon>Mycoplasma</taxon>
    </lineage>
</organism>
<dbReference type="InterPro" id="IPR022496">
    <property type="entry name" value="T6A_TsaB"/>
</dbReference>
<dbReference type="Pfam" id="PF00814">
    <property type="entry name" value="TsaD"/>
    <property type="match status" value="1"/>
</dbReference>
<dbReference type="Gene3D" id="3.30.420.40">
    <property type="match status" value="1"/>
</dbReference>
<keyword evidence="2" id="KW-0808">Transferase</keyword>
<dbReference type="EMBL" id="CP132191">
    <property type="protein sequence ID" value="WLP85488.1"/>
    <property type="molecule type" value="Genomic_DNA"/>
</dbReference>
<dbReference type="Proteomes" id="UP001237011">
    <property type="component" value="Chromosome"/>
</dbReference>
<protein>
    <submittedName>
        <fullName evidence="2">tRNA (Adenosine(37)-N6)-threonylcarbamoyltransferase complex dimerization subunit type 1 TsaB</fullName>
        <ecNumber evidence="2">2.3.1.234</ecNumber>
    </submittedName>
</protein>
<evidence type="ECO:0000313" key="2">
    <source>
        <dbReference type="EMBL" id="WLP85488.1"/>
    </source>
</evidence>
<keyword evidence="3" id="KW-1185">Reference proteome</keyword>